<evidence type="ECO:0000313" key="2">
    <source>
        <dbReference type="Proteomes" id="UP000821865"/>
    </source>
</evidence>
<protein>
    <submittedName>
        <fullName evidence="1">Uncharacterized protein</fullName>
    </submittedName>
</protein>
<dbReference type="Proteomes" id="UP000821865">
    <property type="component" value="Chromosome 3"/>
</dbReference>
<organism evidence="1 2">
    <name type="scientific">Dermacentor silvarum</name>
    <name type="common">Tick</name>
    <dbReference type="NCBI Taxonomy" id="543639"/>
    <lineage>
        <taxon>Eukaryota</taxon>
        <taxon>Metazoa</taxon>
        <taxon>Ecdysozoa</taxon>
        <taxon>Arthropoda</taxon>
        <taxon>Chelicerata</taxon>
        <taxon>Arachnida</taxon>
        <taxon>Acari</taxon>
        <taxon>Parasitiformes</taxon>
        <taxon>Ixodida</taxon>
        <taxon>Ixodoidea</taxon>
        <taxon>Ixodidae</taxon>
        <taxon>Rhipicephalinae</taxon>
        <taxon>Dermacentor</taxon>
    </lineage>
</organism>
<accession>A0ACB8D7W2</accession>
<dbReference type="EMBL" id="CM023472">
    <property type="protein sequence ID" value="KAH7960474.1"/>
    <property type="molecule type" value="Genomic_DNA"/>
</dbReference>
<gene>
    <name evidence="1" type="ORF">HPB49_020145</name>
</gene>
<comment type="caution">
    <text evidence="1">The sequence shown here is derived from an EMBL/GenBank/DDBJ whole genome shotgun (WGS) entry which is preliminary data.</text>
</comment>
<proteinExistence type="predicted"/>
<evidence type="ECO:0000313" key="1">
    <source>
        <dbReference type="EMBL" id="KAH7960474.1"/>
    </source>
</evidence>
<sequence>MDSLGTAASKLFLRPLALNLLAVLLENHRCITAVEFNGSSRNSAPVLSALRSYRSIKSVTVCGMEIDGCAEESSFFETIGSLDYLEELLFTDDCPDAYKDMRLSQFSVLVRGMSCLTTLDVACLDVGPKEEEQFIQALKRTSSIVDLTVGRRVFASASGCDGSGTRFARYLRDPETTLQKLTLRAKYSPNEQVLRTLVSAVSQMTTLKEFNADFCIYGEGFARKIGNFAEILNGNELLRIQLPSAPCSCLDTPLLHWPVQPPEPDAAQGMQPWTEALRADCALRELTIDLRRFGEPVCISFRQAVAANGSLRKITIHPLPATANTHTICGVILQLRLEHRVRINDHNVSELDVSTLPKCSTISKVTVNGVHFVHPWQPDPERLHAAFEALGLGSHIKSLRVECAAFDEASYILLAAHIEASPVLAELKVNLPESSDRLADDQRKHVSGQLVRAIARSVSLTCVTLTEVKLAAEESKAFAESALRRLVELHMLPYFDVNAPLLDHLASGAASHFSLLVVELHGPGDKIAELAAIQGAAKRNGSLVEHAANFVLNGAPGDDCSGARAIELVHQHPRLVDLVRDGAAVEIAEALAMVRSSVAAVRRCSLDEFMRLAGVVRQRVECSEQPGTGLQLTDIGETSWWHIRQIIRLADIPLHQSGKCQLPRHLDECNEVLLHIGTELRSDERLKNGAHLRGGIVPGIPSGFPWNSSFKKGTQTTALNLLAILIENHGCITALELNGSSRNSAPVPSALRRIQAVKSVTICGMDIDGCAKEASSTQAAVLTT</sequence>
<keyword evidence="2" id="KW-1185">Reference proteome</keyword>
<name>A0ACB8D7W2_DERSI</name>
<reference evidence="1" key="1">
    <citation type="submission" date="2020-05" db="EMBL/GenBank/DDBJ databases">
        <title>Large-scale comparative analyses of tick genomes elucidate their genetic diversity and vector capacities.</title>
        <authorList>
            <person name="Jia N."/>
            <person name="Wang J."/>
            <person name="Shi W."/>
            <person name="Du L."/>
            <person name="Sun Y."/>
            <person name="Zhan W."/>
            <person name="Jiang J."/>
            <person name="Wang Q."/>
            <person name="Zhang B."/>
            <person name="Ji P."/>
            <person name="Sakyi L.B."/>
            <person name="Cui X."/>
            <person name="Yuan T."/>
            <person name="Jiang B."/>
            <person name="Yang W."/>
            <person name="Lam T.T.-Y."/>
            <person name="Chang Q."/>
            <person name="Ding S."/>
            <person name="Wang X."/>
            <person name="Zhu J."/>
            <person name="Ruan X."/>
            <person name="Zhao L."/>
            <person name="Wei J."/>
            <person name="Que T."/>
            <person name="Du C."/>
            <person name="Cheng J."/>
            <person name="Dai P."/>
            <person name="Han X."/>
            <person name="Huang E."/>
            <person name="Gao Y."/>
            <person name="Liu J."/>
            <person name="Shao H."/>
            <person name="Ye R."/>
            <person name="Li L."/>
            <person name="Wei W."/>
            <person name="Wang X."/>
            <person name="Wang C."/>
            <person name="Yang T."/>
            <person name="Huo Q."/>
            <person name="Li W."/>
            <person name="Guo W."/>
            <person name="Chen H."/>
            <person name="Zhou L."/>
            <person name="Ni X."/>
            <person name="Tian J."/>
            <person name="Zhou Y."/>
            <person name="Sheng Y."/>
            <person name="Liu T."/>
            <person name="Pan Y."/>
            <person name="Xia L."/>
            <person name="Li J."/>
            <person name="Zhao F."/>
            <person name="Cao W."/>
        </authorList>
    </citation>
    <scope>NUCLEOTIDE SEQUENCE</scope>
    <source>
        <strain evidence="1">Dsil-2018</strain>
    </source>
</reference>